<organism evidence="1 3">
    <name type="scientific">Burkholderia latens</name>
    <dbReference type="NCBI Taxonomy" id="488446"/>
    <lineage>
        <taxon>Bacteria</taxon>
        <taxon>Pseudomonadati</taxon>
        <taxon>Pseudomonadota</taxon>
        <taxon>Betaproteobacteria</taxon>
        <taxon>Burkholderiales</taxon>
        <taxon>Burkholderiaceae</taxon>
        <taxon>Burkholderia</taxon>
        <taxon>Burkholderia cepacia complex</taxon>
    </lineage>
</organism>
<sequence>MSEVLDLPVELASVPFEPVGKTVGEVAAEIDGALRNGGLEPEWVLPANQYATAPEELCGLRATSAWPKAPYLAGQTCVSVVRFESATGVQVNLIRAMDGHRRIQPVIRIGARSRSDAWAIAAAVSRLFDLD</sequence>
<dbReference type="GeneID" id="99788081"/>
<dbReference type="AlphaFoldDB" id="A0A6H9SXJ0"/>
<keyword evidence="3" id="KW-1185">Reference proteome</keyword>
<evidence type="ECO:0000313" key="2">
    <source>
        <dbReference type="EMBL" id="VWB20847.1"/>
    </source>
</evidence>
<dbReference type="Proteomes" id="UP000494222">
    <property type="component" value="Unassembled WGS sequence"/>
</dbReference>
<gene>
    <name evidence="2" type="ORF">BLA24064_00810</name>
    <name evidence="1" type="ORF">F7R21_02000</name>
</gene>
<name>A0A6H9SXJ0_9BURK</name>
<dbReference type="EMBL" id="CABVPL010000004">
    <property type="protein sequence ID" value="VWB20847.1"/>
    <property type="molecule type" value="Genomic_DNA"/>
</dbReference>
<dbReference type="RefSeq" id="WP_151062615.1">
    <property type="nucleotide sequence ID" value="NZ_CABVPL010000004.1"/>
</dbReference>
<proteinExistence type="predicted"/>
<dbReference type="EMBL" id="VZOJ01000002">
    <property type="protein sequence ID" value="KAB0644596.1"/>
    <property type="molecule type" value="Genomic_DNA"/>
</dbReference>
<evidence type="ECO:0000313" key="4">
    <source>
        <dbReference type="Proteomes" id="UP000494222"/>
    </source>
</evidence>
<evidence type="ECO:0000313" key="1">
    <source>
        <dbReference type="EMBL" id="KAB0644596.1"/>
    </source>
</evidence>
<reference evidence="2 4" key="2">
    <citation type="submission" date="2019-09" db="EMBL/GenBank/DDBJ databases">
        <authorList>
            <person name="Depoorter E."/>
        </authorList>
    </citation>
    <scope>NUCLEOTIDE SEQUENCE [LARGE SCALE GENOMIC DNA]</scope>
    <source>
        <strain evidence="2">LMG 24064</strain>
    </source>
</reference>
<reference evidence="1 3" key="1">
    <citation type="submission" date="2019-09" db="EMBL/GenBank/DDBJ databases">
        <title>Draft genome sequences of 48 bacterial type strains from the CCUG.</title>
        <authorList>
            <person name="Tunovic T."/>
            <person name="Pineiro-Iglesias B."/>
            <person name="Unosson C."/>
            <person name="Inganas E."/>
            <person name="Ohlen M."/>
            <person name="Cardew S."/>
            <person name="Jensie-Markopoulos S."/>
            <person name="Salva-Serra F."/>
            <person name="Jaen-Luchoro D."/>
            <person name="Karlsson R."/>
            <person name="Svensson-Stadler L."/>
            <person name="Chun J."/>
            <person name="Moore E."/>
        </authorList>
    </citation>
    <scope>NUCLEOTIDE SEQUENCE [LARGE SCALE GENOMIC DNA]</scope>
    <source>
        <strain evidence="1 3">CCUG 54555</strain>
    </source>
</reference>
<accession>A0A6H9SXJ0</accession>
<dbReference type="OrthoDB" id="8964201at2"/>
<evidence type="ECO:0000313" key="3">
    <source>
        <dbReference type="Proteomes" id="UP000430232"/>
    </source>
</evidence>
<dbReference type="Proteomes" id="UP000430232">
    <property type="component" value="Unassembled WGS sequence"/>
</dbReference>
<protein>
    <submittedName>
        <fullName evidence="1">Uncharacterized protein</fullName>
    </submittedName>
</protein>